<dbReference type="RefSeq" id="WP_238752490.1">
    <property type="nucleotide sequence ID" value="NZ_CAKLPZ010000007.1"/>
</dbReference>
<dbReference type="EMBL" id="CAKLPZ010000007">
    <property type="protein sequence ID" value="CAH1002666.1"/>
    <property type="molecule type" value="Genomic_DNA"/>
</dbReference>
<comment type="caution">
    <text evidence="2">The sequence shown here is derived from an EMBL/GenBank/DDBJ whole genome shotgun (WGS) entry which is preliminary data.</text>
</comment>
<protein>
    <submittedName>
        <fullName evidence="2">Uncharacterized protein</fullName>
    </submittedName>
</protein>
<gene>
    <name evidence="2" type="ORF">LEM8419_03538</name>
</gene>
<feature type="transmembrane region" description="Helical" evidence="1">
    <location>
        <begin position="6"/>
        <end position="22"/>
    </location>
</feature>
<dbReference type="Proteomes" id="UP000837803">
    <property type="component" value="Unassembled WGS sequence"/>
</dbReference>
<evidence type="ECO:0000313" key="2">
    <source>
        <dbReference type="EMBL" id="CAH1002666.1"/>
    </source>
</evidence>
<evidence type="ECO:0000256" key="1">
    <source>
        <dbReference type="SAM" id="Phobius"/>
    </source>
</evidence>
<sequence length="56" mass="6263">MLPTPYNYVLIAVCVIAIIYIVRTLYTTFNKPDNMAPVVGLTVLALGLAYLAFLQW</sequence>
<evidence type="ECO:0000313" key="3">
    <source>
        <dbReference type="Proteomes" id="UP000837803"/>
    </source>
</evidence>
<keyword evidence="3" id="KW-1185">Reference proteome</keyword>
<organism evidence="2 3">
    <name type="scientific">Neolewinella maritima</name>
    <dbReference type="NCBI Taxonomy" id="1383882"/>
    <lineage>
        <taxon>Bacteria</taxon>
        <taxon>Pseudomonadati</taxon>
        <taxon>Bacteroidota</taxon>
        <taxon>Saprospiria</taxon>
        <taxon>Saprospirales</taxon>
        <taxon>Lewinellaceae</taxon>
        <taxon>Neolewinella</taxon>
    </lineage>
</organism>
<keyword evidence="1" id="KW-0472">Membrane</keyword>
<keyword evidence="1" id="KW-1133">Transmembrane helix</keyword>
<keyword evidence="1" id="KW-0812">Transmembrane</keyword>
<reference evidence="2" key="1">
    <citation type="submission" date="2021-12" db="EMBL/GenBank/DDBJ databases">
        <authorList>
            <person name="Rodrigo-Torres L."/>
            <person name="Arahal R. D."/>
            <person name="Lucena T."/>
        </authorList>
    </citation>
    <scope>NUCLEOTIDE SEQUENCE</scope>
    <source>
        <strain evidence="2">CECT 8419</strain>
    </source>
</reference>
<accession>A0ABN8F9D4</accession>
<proteinExistence type="predicted"/>
<feature type="transmembrane region" description="Helical" evidence="1">
    <location>
        <begin position="34"/>
        <end position="53"/>
    </location>
</feature>
<name>A0ABN8F9D4_9BACT</name>